<evidence type="ECO:0000313" key="2">
    <source>
        <dbReference type="EMBL" id="GKV04260.1"/>
    </source>
</evidence>
<organism evidence="2 3">
    <name type="scientific">Rubroshorea leprosula</name>
    <dbReference type="NCBI Taxonomy" id="152421"/>
    <lineage>
        <taxon>Eukaryota</taxon>
        <taxon>Viridiplantae</taxon>
        <taxon>Streptophyta</taxon>
        <taxon>Embryophyta</taxon>
        <taxon>Tracheophyta</taxon>
        <taxon>Spermatophyta</taxon>
        <taxon>Magnoliopsida</taxon>
        <taxon>eudicotyledons</taxon>
        <taxon>Gunneridae</taxon>
        <taxon>Pentapetalae</taxon>
        <taxon>rosids</taxon>
        <taxon>malvids</taxon>
        <taxon>Malvales</taxon>
        <taxon>Dipterocarpaceae</taxon>
        <taxon>Rubroshorea</taxon>
    </lineage>
</organism>
<keyword evidence="3" id="KW-1185">Reference proteome</keyword>
<name>A0AAV5IZQ2_9ROSI</name>
<comment type="similarity">
    <text evidence="1">Belongs to the LOR family.</text>
</comment>
<proteinExistence type="inferred from homology"/>
<comment type="caution">
    <text evidence="2">The sequence shown here is derived from an EMBL/GenBank/DDBJ whole genome shotgun (WGS) entry which is preliminary data.</text>
</comment>
<evidence type="ECO:0000313" key="3">
    <source>
        <dbReference type="Proteomes" id="UP001054252"/>
    </source>
</evidence>
<gene>
    <name evidence="2" type="ORF">SLEP1_g16440</name>
</gene>
<dbReference type="AlphaFoldDB" id="A0AAV5IZQ2"/>
<dbReference type="Pfam" id="PF04525">
    <property type="entry name" value="LOR"/>
    <property type="match status" value="1"/>
</dbReference>
<dbReference type="PANTHER" id="PTHR31087">
    <property type="match status" value="1"/>
</dbReference>
<dbReference type="InterPro" id="IPR038595">
    <property type="entry name" value="LOR_sf"/>
</dbReference>
<evidence type="ECO:0008006" key="4">
    <source>
        <dbReference type="Google" id="ProtNLM"/>
    </source>
</evidence>
<dbReference type="EMBL" id="BPVZ01000021">
    <property type="protein sequence ID" value="GKV04260.1"/>
    <property type="molecule type" value="Genomic_DNA"/>
</dbReference>
<dbReference type="PANTHER" id="PTHR31087:SF95">
    <property type="entry name" value="EXPRESSED PROTEIN"/>
    <property type="match status" value="1"/>
</dbReference>
<dbReference type="InterPro" id="IPR007612">
    <property type="entry name" value="LOR"/>
</dbReference>
<protein>
    <recommendedName>
        <fullName evidence="4">Protein LURP-one-related 5-like</fullName>
    </recommendedName>
</protein>
<sequence length="225" mass="25488">MSRVHPADQSNFQDNLLVKEIKVEGPPCTLTVWKRSSMSFQGTDGFTVFDHHGRLVFRVDNYSRKYPCGLAGGLVLMNGAGNALLTLKPQIMSMQYQWNAYRGDQEMRRRKCKKSKVFSMRTPSLLFQRQRKDQAEVFLPGLSKKGQVPDFRIQGSFRSRNCLIRTATGEVAAKITRKRVNSTVLLSDDVFSLVVQPGFDMELIMAFVVVLDRICANPFTPILCS</sequence>
<dbReference type="Gene3D" id="2.40.160.200">
    <property type="entry name" value="LURP1-related"/>
    <property type="match status" value="1"/>
</dbReference>
<dbReference type="Proteomes" id="UP001054252">
    <property type="component" value="Unassembled WGS sequence"/>
</dbReference>
<accession>A0AAV5IZQ2</accession>
<dbReference type="SUPFAM" id="SSF54518">
    <property type="entry name" value="Tubby C-terminal domain-like"/>
    <property type="match status" value="1"/>
</dbReference>
<dbReference type="InterPro" id="IPR025659">
    <property type="entry name" value="Tubby-like_C"/>
</dbReference>
<evidence type="ECO:0000256" key="1">
    <source>
        <dbReference type="ARBA" id="ARBA00005437"/>
    </source>
</evidence>
<reference evidence="2 3" key="1">
    <citation type="journal article" date="2021" name="Commun. Biol.">
        <title>The genome of Shorea leprosula (Dipterocarpaceae) highlights the ecological relevance of drought in aseasonal tropical rainforests.</title>
        <authorList>
            <person name="Ng K.K.S."/>
            <person name="Kobayashi M.J."/>
            <person name="Fawcett J.A."/>
            <person name="Hatakeyama M."/>
            <person name="Paape T."/>
            <person name="Ng C.H."/>
            <person name="Ang C.C."/>
            <person name="Tnah L.H."/>
            <person name="Lee C.T."/>
            <person name="Nishiyama T."/>
            <person name="Sese J."/>
            <person name="O'Brien M.J."/>
            <person name="Copetti D."/>
            <person name="Mohd Noor M.I."/>
            <person name="Ong R.C."/>
            <person name="Putra M."/>
            <person name="Sireger I.Z."/>
            <person name="Indrioko S."/>
            <person name="Kosugi Y."/>
            <person name="Izuno A."/>
            <person name="Isagi Y."/>
            <person name="Lee S.L."/>
            <person name="Shimizu K.K."/>
        </authorList>
    </citation>
    <scope>NUCLEOTIDE SEQUENCE [LARGE SCALE GENOMIC DNA]</scope>
    <source>
        <strain evidence="2">214</strain>
    </source>
</reference>